<dbReference type="EC" id="3.2.1.55" evidence="3"/>
<evidence type="ECO:0000313" key="9">
    <source>
        <dbReference type="Proteomes" id="UP001374893"/>
    </source>
</evidence>
<comment type="similarity">
    <text evidence="2">Belongs to the glycosyl hydrolase 51 family.</text>
</comment>
<keyword evidence="9" id="KW-1185">Reference proteome</keyword>
<feature type="signal peptide" evidence="6">
    <location>
        <begin position="1"/>
        <end position="17"/>
    </location>
</feature>
<comment type="catalytic activity">
    <reaction evidence="1">
        <text>Hydrolysis of terminal non-reducing alpha-L-arabinofuranoside residues in alpha-L-arabinosides.</text>
        <dbReference type="EC" id="3.2.1.55"/>
    </reaction>
</comment>
<dbReference type="PANTHER" id="PTHR31776:SF26">
    <property type="entry name" value="SECRETED ARABINOSIDASE"/>
    <property type="match status" value="1"/>
</dbReference>
<evidence type="ECO:0000256" key="5">
    <source>
        <dbReference type="ARBA" id="ARBA00022801"/>
    </source>
</evidence>
<dbReference type="Pfam" id="PF22848">
    <property type="entry name" value="ASD1_dom"/>
    <property type="match status" value="1"/>
</dbReference>
<feature type="chain" id="PRO_5045940867" description="non-reducing end alpha-L-arabinofuranosidase" evidence="6">
    <location>
        <begin position="18"/>
        <end position="815"/>
    </location>
</feature>
<dbReference type="SUPFAM" id="SSF51445">
    <property type="entry name" value="(Trans)glycosidases"/>
    <property type="match status" value="1"/>
</dbReference>
<evidence type="ECO:0000256" key="6">
    <source>
        <dbReference type="SAM" id="SignalP"/>
    </source>
</evidence>
<evidence type="ECO:0000256" key="3">
    <source>
        <dbReference type="ARBA" id="ARBA00012670"/>
    </source>
</evidence>
<evidence type="ECO:0000259" key="7">
    <source>
        <dbReference type="SMART" id="SM00813"/>
    </source>
</evidence>
<dbReference type="Pfam" id="PF06964">
    <property type="entry name" value="Alpha-L-AF_C"/>
    <property type="match status" value="1"/>
</dbReference>
<reference evidence="8 9" key="1">
    <citation type="submission" date="2021-06" db="EMBL/GenBank/DDBJ databases">
        <title>Complete genome of Haloferula helveola possessing various polysaccharide degrading enzymes.</title>
        <authorList>
            <person name="Takami H."/>
            <person name="Huang C."/>
            <person name="Hamasaki K."/>
        </authorList>
    </citation>
    <scope>NUCLEOTIDE SEQUENCE [LARGE SCALE GENOMIC DNA]</scope>
    <source>
        <strain evidence="8 9">CN-1</strain>
    </source>
</reference>
<dbReference type="Proteomes" id="UP001374893">
    <property type="component" value="Chromosome"/>
</dbReference>
<evidence type="ECO:0000256" key="4">
    <source>
        <dbReference type="ARBA" id="ARBA00022729"/>
    </source>
</evidence>
<keyword evidence="5" id="KW-0378">Hydrolase</keyword>
<dbReference type="SUPFAM" id="SSF51011">
    <property type="entry name" value="Glycosyl hydrolase domain"/>
    <property type="match status" value="1"/>
</dbReference>
<dbReference type="InterPro" id="IPR010720">
    <property type="entry name" value="Alpha-L-AF_C"/>
</dbReference>
<evidence type="ECO:0000256" key="2">
    <source>
        <dbReference type="ARBA" id="ARBA00007186"/>
    </source>
</evidence>
<keyword evidence="4 6" id="KW-0732">Signal</keyword>
<dbReference type="InterPro" id="IPR051563">
    <property type="entry name" value="Glycosyl_Hydrolase_51"/>
</dbReference>
<proteinExistence type="inferred from homology"/>
<organism evidence="8 9">
    <name type="scientific">Haloferula helveola</name>
    <dbReference type="NCBI Taxonomy" id="490095"/>
    <lineage>
        <taxon>Bacteria</taxon>
        <taxon>Pseudomonadati</taxon>
        <taxon>Verrucomicrobiota</taxon>
        <taxon>Verrucomicrobiia</taxon>
        <taxon>Verrucomicrobiales</taxon>
        <taxon>Verrucomicrobiaceae</taxon>
        <taxon>Haloferula</taxon>
    </lineage>
</organism>
<protein>
    <recommendedName>
        <fullName evidence="3">non-reducing end alpha-L-arabinofuranosidase</fullName>
        <ecNumber evidence="3">3.2.1.55</ecNumber>
    </recommendedName>
</protein>
<dbReference type="InterPro" id="IPR013780">
    <property type="entry name" value="Glyco_hydro_b"/>
</dbReference>
<sequence length="815" mass="90121">MIAACSVLAAIPLFSPAADVEITVDVANPSVELSPHLYGLFFEDINFAADGGLYAELIQNRSFEYHGVNGNDPAGRDMHPLFAWEKVERDGARCLLEVSSDSPIHANNPHHAVLRISKPGSAGIRNLGFDGIRLDDGARYDFSLYARVSDWQGPARLDVVIEDANGKVAGTAKVEGIGEGWAKFDTEIFSRLTSDVGRLIVSTPGQGTLHLDMVSLFPQDTWKARKGGLRKDLVETLQNLNPKFMRFPGGCIAHGQGLENAYSWKDTVGDVAERKPNWNLWGYHQTYGLGYFEYFLLCEDLGMAPLPVVPVGVSCGFRPPQQAVPMEEMDGCVQDALDLIEFANGPVDSEWGAVRAGMGHPEPFGLEFICIGNEPHDNELFRERFPLFVKAVREAHPDLKIIGTSGLGWQIPIYDLMAEQEVYSADEHYYESPEWFLGNVARFDSFDRSKPKIFIGEYASKGSSMFNAVAEAAYLTGVERNADIVDMTCYAPLFGHAHHSQWNPDMIYFDKRTVVRSANYHVQQMFSQHKGDVFLPNTVRRARHHAVATVAGSVGFGSWRTSVEVEDLKVNGVAVDPSLWRSRGGQFLGEGSRWSQTDVAFEGALRLSNERYAGKTVAYTLRARKTGGDEGFLIAFGGNNHDDTYWWNLGGWNNSLHAIEQIHSSGNRQLDQKPGVIESGRWYDLKIELGPGNIRCFLDQELVHDVHLDPPPVCLSSTLDRRTGEVILKLVNPTDDPMEASITLEGVGRVDPAATLFSLSGDRSAINTIFHPDRVRIEESDLEVGSEFDHTLPAMSVQFIRIKRQGASPESTAGG</sequence>
<dbReference type="EMBL" id="AP024702">
    <property type="protein sequence ID" value="BCX49832.1"/>
    <property type="molecule type" value="Genomic_DNA"/>
</dbReference>
<name>A0ABM7RP59_9BACT</name>
<dbReference type="InterPro" id="IPR055235">
    <property type="entry name" value="ASD1_cat"/>
</dbReference>
<dbReference type="PANTHER" id="PTHR31776">
    <property type="entry name" value="ALPHA-L-ARABINOFURANOSIDASE 1"/>
    <property type="match status" value="1"/>
</dbReference>
<feature type="domain" description="Alpha-L-arabinofuranosidase C-terminal" evidence="7">
    <location>
        <begin position="456"/>
        <end position="796"/>
    </location>
</feature>
<evidence type="ECO:0000256" key="1">
    <source>
        <dbReference type="ARBA" id="ARBA00001462"/>
    </source>
</evidence>
<evidence type="ECO:0000313" key="8">
    <source>
        <dbReference type="EMBL" id="BCX49832.1"/>
    </source>
</evidence>
<accession>A0ABM7RP59</accession>
<dbReference type="SMART" id="SM00813">
    <property type="entry name" value="Alpha-L-AF_C"/>
    <property type="match status" value="1"/>
</dbReference>
<dbReference type="Gene3D" id="3.20.20.80">
    <property type="entry name" value="Glycosidases"/>
    <property type="match status" value="1"/>
</dbReference>
<dbReference type="Gene3D" id="2.60.40.1180">
    <property type="entry name" value="Golgi alpha-mannosidase II"/>
    <property type="match status" value="1"/>
</dbReference>
<gene>
    <name evidence="8" type="ORF">HAHE_37400</name>
</gene>
<dbReference type="InterPro" id="IPR017853">
    <property type="entry name" value="GH"/>
</dbReference>